<dbReference type="AlphaFoldDB" id="A0A381QR52"/>
<accession>A0A381QR52</accession>
<gene>
    <name evidence="2" type="ORF">METZ01_LOCUS34288</name>
</gene>
<proteinExistence type="predicted"/>
<reference evidence="2" key="1">
    <citation type="submission" date="2018-05" db="EMBL/GenBank/DDBJ databases">
        <authorList>
            <person name="Lanie J.A."/>
            <person name="Ng W.-L."/>
            <person name="Kazmierczak K.M."/>
            <person name="Andrzejewski T.M."/>
            <person name="Davidsen T.M."/>
            <person name="Wayne K.J."/>
            <person name="Tettelin H."/>
            <person name="Glass J.I."/>
            <person name="Rusch D."/>
            <person name="Podicherti R."/>
            <person name="Tsui H.-C.T."/>
            <person name="Winkler M.E."/>
        </authorList>
    </citation>
    <scope>NUCLEOTIDE SEQUENCE</scope>
</reference>
<protein>
    <submittedName>
        <fullName evidence="2">Uncharacterized protein</fullName>
    </submittedName>
</protein>
<evidence type="ECO:0000313" key="2">
    <source>
        <dbReference type="EMBL" id="SUZ81434.1"/>
    </source>
</evidence>
<evidence type="ECO:0000256" key="1">
    <source>
        <dbReference type="SAM" id="MobiDB-lite"/>
    </source>
</evidence>
<sequence>MNINYTLKKSTNSDINFIDFNKLLNYMIYEKENDLDKKTKQYVDNIIKKYNLGKLLKFNKDELKQMKYQTEEDFYKNHKNIQEKIYKLKLIHKILNIDLNYYENQIKNINKIIKNQNFKEEIENINEKIRNNEKVSKEEMKKISFYDQLLKQKSYIQDIILSEQNKLYSKNKTIIKNKIVEEMKTIEDETKIYLKDQIKETIDYNQIMDSWNESQLKKLIKQVDMKVEDNKLMNLKYQLIDCLQKLTNKSHKEINLILKDPLFKEKIFEDINIQDINSKINQLNDEIVQYNKIDKYLESIKKELHVCPICNYSNKIPIHSILHLTEHKNEDNLKVQRFYFYKDENQNIKSKYSENIIKDQNVYLYETKKKMLKSDTIKNQTLVTSKIPIQNEINIQKIENKLSKEEILKDYKDGVMLYYKNYIKIFPKIADIIEKRVNNEIENRVYDDLFGDDKTSSYLNKIIHYDVSRLVLNNYFNHDDIYNLYNTNITYFDENLKKNDSFDILFKNIIHYNTFEPMENISNMMNSFMNIIQNKNDLEKMLFADSSSKSYRKFDKKNQAVVQPRVAEVEVSEHLDYKTLMLLIPILRDRNLTLYIQDFIKSDDFEINEDEENLFKPWKWVQKSDYKKMITRISNIKRDDINIKEIENDKDNYIRLHELFENISNIKNIKKEFELITEIFNSFLRSNRVAHDINNIDNDKDINGKFKEYIIGSYLKSSLNILNKIVVNNDNNESNTKKEIRTMFNTLSIFLNKDSFYLQKNVRNYQKNQKRNIINNKNDEKDNKDDILNEYFESDNEYESDIEDNFEQEDDIGDDYLFDDDSDQEMDFDDLDDEEEYGAEF</sequence>
<dbReference type="EMBL" id="UINC01001468">
    <property type="protein sequence ID" value="SUZ81434.1"/>
    <property type="molecule type" value="Genomic_DNA"/>
</dbReference>
<name>A0A381QR52_9ZZZZ</name>
<organism evidence="2">
    <name type="scientific">marine metagenome</name>
    <dbReference type="NCBI Taxonomy" id="408172"/>
    <lineage>
        <taxon>unclassified sequences</taxon>
        <taxon>metagenomes</taxon>
        <taxon>ecological metagenomes</taxon>
    </lineage>
</organism>
<feature type="region of interest" description="Disordered" evidence="1">
    <location>
        <begin position="809"/>
        <end position="841"/>
    </location>
</feature>